<evidence type="ECO:0000256" key="1">
    <source>
        <dbReference type="SAM" id="MobiDB-lite"/>
    </source>
</evidence>
<evidence type="ECO:0000313" key="2">
    <source>
        <dbReference type="EMBL" id="CUR33586.1"/>
    </source>
</evidence>
<dbReference type="AlphaFoldDB" id="A0A1J1LNL2"/>
<reference evidence="3" key="1">
    <citation type="submission" date="2015-10" db="EMBL/GenBank/DDBJ databases">
        <authorList>
            <person name="Regsiter A."/>
            <person name="william w."/>
        </authorList>
    </citation>
    <scope>NUCLEOTIDE SEQUENCE [LARGE SCALE GENOMIC DNA]</scope>
</reference>
<accession>A0A1J1LNL2</accession>
<feature type="compositionally biased region" description="Basic and acidic residues" evidence="1">
    <location>
        <begin position="1"/>
        <end position="16"/>
    </location>
</feature>
<sequence>MSKEEKKTPHILHEEAEPNPTYDRGIMPAEVGARIDREQENFKKIPEHEEGTLDTTAGYTMDREGLLNNYAIEPEMYVNVPGDLKEEEEADKARRVQTLHEVKEVEGGVGKGQGII</sequence>
<dbReference type="InterPro" id="IPR048028">
    <property type="entry name" value="Psb34-like"/>
</dbReference>
<gene>
    <name evidence="2" type="ORF">PL9214520125</name>
</gene>
<dbReference type="Proteomes" id="UP000184315">
    <property type="component" value="Unassembled WGS sequence"/>
</dbReference>
<name>A0A1J1LNL2_9CYAN</name>
<organism evidence="2 3">
    <name type="scientific">Planktothrix tepida PCC 9214</name>
    <dbReference type="NCBI Taxonomy" id="671072"/>
    <lineage>
        <taxon>Bacteria</taxon>
        <taxon>Bacillati</taxon>
        <taxon>Cyanobacteriota</taxon>
        <taxon>Cyanophyceae</taxon>
        <taxon>Oscillatoriophycideae</taxon>
        <taxon>Oscillatoriales</taxon>
        <taxon>Microcoleaceae</taxon>
        <taxon>Planktothrix</taxon>
    </lineage>
</organism>
<protein>
    <submittedName>
        <fullName evidence="2">Uncharacterized protein</fullName>
    </submittedName>
</protein>
<feature type="region of interest" description="Disordered" evidence="1">
    <location>
        <begin position="1"/>
        <end position="25"/>
    </location>
</feature>
<proteinExistence type="predicted"/>
<dbReference type="RefSeq" id="WP_245824287.1">
    <property type="nucleotide sequence ID" value="NZ_LN889803.1"/>
</dbReference>
<dbReference type="Pfam" id="PF26394">
    <property type="entry name" value="Psb34"/>
    <property type="match status" value="1"/>
</dbReference>
<dbReference type="EMBL" id="CZDF01000158">
    <property type="protein sequence ID" value="CUR33586.1"/>
    <property type="molecule type" value="Genomic_DNA"/>
</dbReference>
<evidence type="ECO:0000313" key="3">
    <source>
        <dbReference type="Proteomes" id="UP000184315"/>
    </source>
</evidence>
<dbReference type="STRING" id="671072.PL9214520125"/>
<keyword evidence="3" id="KW-1185">Reference proteome</keyword>